<dbReference type="SUPFAM" id="SSF88946">
    <property type="entry name" value="Sigma2 domain of RNA polymerase sigma factors"/>
    <property type="match status" value="1"/>
</dbReference>
<dbReference type="AlphaFoldDB" id="A0AB39QEY0"/>
<dbReference type="PANTHER" id="PTHR30173:SF43">
    <property type="entry name" value="ECF RNA POLYMERASE SIGMA FACTOR SIGI-RELATED"/>
    <property type="match status" value="1"/>
</dbReference>
<accession>A0AB39QEY0</accession>
<protein>
    <submittedName>
        <fullName evidence="2">Sigma-70 family RNA polymerase sigma factor</fullName>
    </submittedName>
</protein>
<dbReference type="GO" id="GO:0016987">
    <property type="term" value="F:sigma factor activity"/>
    <property type="evidence" value="ECO:0007669"/>
    <property type="project" value="TreeGrafter"/>
</dbReference>
<dbReference type="InterPro" id="IPR007627">
    <property type="entry name" value="RNA_pol_sigma70_r2"/>
</dbReference>
<dbReference type="Pfam" id="PF04542">
    <property type="entry name" value="Sigma70_r2"/>
    <property type="match status" value="1"/>
</dbReference>
<dbReference type="InterPro" id="IPR052704">
    <property type="entry name" value="ECF_Sigma-70_Domain"/>
</dbReference>
<dbReference type="Gene3D" id="1.10.1740.10">
    <property type="match status" value="1"/>
</dbReference>
<dbReference type="Gene3D" id="3.10.450.50">
    <property type="match status" value="1"/>
</dbReference>
<gene>
    <name evidence="2" type="ORF">AB5J52_03090</name>
</gene>
<reference evidence="2" key="1">
    <citation type="submission" date="2024-07" db="EMBL/GenBank/DDBJ databases">
        <authorList>
            <person name="Yu S.T."/>
        </authorList>
    </citation>
    <scope>NUCLEOTIDE SEQUENCE</scope>
    <source>
        <strain evidence="2">R39</strain>
    </source>
</reference>
<dbReference type="InterPro" id="IPR013325">
    <property type="entry name" value="RNA_pol_sigma_r2"/>
</dbReference>
<dbReference type="PANTHER" id="PTHR30173">
    <property type="entry name" value="SIGMA 19 FACTOR"/>
    <property type="match status" value="1"/>
</dbReference>
<dbReference type="SUPFAM" id="SSF54427">
    <property type="entry name" value="NTF2-like"/>
    <property type="match status" value="1"/>
</dbReference>
<dbReference type="SUPFAM" id="SSF88659">
    <property type="entry name" value="Sigma3 and sigma4 domains of RNA polymerase sigma factors"/>
    <property type="match status" value="1"/>
</dbReference>
<dbReference type="GO" id="GO:0006352">
    <property type="term" value="P:DNA-templated transcription initiation"/>
    <property type="evidence" value="ECO:0007669"/>
    <property type="project" value="InterPro"/>
</dbReference>
<dbReference type="NCBIfam" id="TIGR02937">
    <property type="entry name" value="sigma70-ECF"/>
    <property type="match status" value="1"/>
</dbReference>
<dbReference type="RefSeq" id="WP_369221009.1">
    <property type="nucleotide sequence ID" value="NZ_CP163441.1"/>
</dbReference>
<organism evidence="2">
    <name type="scientific">Streptomyces sp. R39</name>
    <dbReference type="NCBI Taxonomy" id="3238631"/>
    <lineage>
        <taxon>Bacteria</taxon>
        <taxon>Bacillati</taxon>
        <taxon>Actinomycetota</taxon>
        <taxon>Actinomycetes</taxon>
        <taxon>Kitasatosporales</taxon>
        <taxon>Streptomycetaceae</taxon>
        <taxon>Streptomyces</taxon>
    </lineage>
</organism>
<feature type="domain" description="RNA polymerase sigma-70 region 2" evidence="1">
    <location>
        <begin position="11"/>
        <end position="74"/>
    </location>
</feature>
<dbReference type="InterPro" id="IPR032710">
    <property type="entry name" value="NTF2-like_dom_sf"/>
</dbReference>
<dbReference type="InterPro" id="IPR013324">
    <property type="entry name" value="RNA_pol_sigma_r3/r4-like"/>
</dbReference>
<evidence type="ECO:0000313" key="2">
    <source>
        <dbReference type="EMBL" id="XDQ41341.1"/>
    </source>
</evidence>
<name>A0AB39QEY0_9ACTN</name>
<evidence type="ECO:0000259" key="1">
    <source>
        <dbReference type="Pfam" id="PF04542"/>
    </source>
</evidence>
<sequence length="307" mass="32641">MDRHDELAARFEARRGRLRAIAHRMLGSARDADDAVQEAWLRLSRAGGAGIGNLTAWLTTVVSRVCLDMLRARTAHPEEPYGDDLPERAAGAGPEEEAVLADSVGLALLVVLETPSPAERVAVVLHDLFGVPFDRVAAITDRSLPAAKKLASRARHKVRGTPAVPAAEQDRHREVVEAFLAAARGGDLDALLGLLAEDVVRRADPATLPPGVAAELRGARAVAEGTVLLRERARFAAPALVDGRVGLVVAPRGQLRYVLRVTVEGDRVTAYEVVAGPARLRGLKLAVLDVPAADWAPDAPEGSPSSW</sequence>
<dbReference type="EMBL" id="CP163441">
    <property type="protein sequence ID" value="XDQ41341.1"/>
    <property type="molecule type" value="Genomic_DNA"/>
</dbReference>
<dbReference type="InterPro" id="IPR014284">
    <property type="entry name" value="RNA_pol_sigma-70_dom"/>
</dbReference>
<proteinExistence type="predicted"/>